<keyword evidence="1" id="KW-0812">Transmembrane</keyword>
<dbReference type="EMBL" id="FPHM01000095">
    <property type="protein sequence ID" value="SFV65734.1"/>
    <property type="molecule type" value="Genomic_DNA"/>
</dbReference>
<reference evidence="3" key="1">
    <citation type="submission" date="2016-10" db="EMBL/GenBank/DDBJ databases">
        <authorList>
            <person name="de Groot N.N."/>
        </authorList>
    </citation>
    <scope>NUCLEOTIDE SEQUENCE</scope>
</reference>
<dbReference type="AlphaFoldDB" id="A0A1W1CIY3"/>
<feature type="transmembrane region" description="Helical" evidence="1">
    <location>
        <begin position="7"/>
        <end position="25"/>
    </location>
</feature>
<dbReference type="Pfam" id="PF12146">
    <property type="entry name" value="Hydrolase_4"/>
    <property type="match status" value="1"/>
</dbReference>
<dbReference type="InterPro" id="IPR029058">
    <property type="entry name" value="AB_hydrolase_fold"/>
</dbReference>
<dbReference type="SUPFAM" id="SSF53474">
    <property type="entry name" value="alpha/beta-Hydrolases"/>
    <property type="match status" value="1"/>
</dbReference>
<organism evidence="3">
    <name type="scientific">hydrothermal vent metagenome</name>
    <dbReference type="NCBI Taxonomy" id="652676"/>
    <lineage>
        <taxon>unclassified sequences</taxon>
        <taxon>metagenomes</taxon>
        <taxon>ecological metagenomes</taxon>
    </lineage>
</organism>
<dbReference type="Gene3D" id="3.40.50.1820">
    <property type="entry name" value="alpha/beta hydrolase"/>
    <property type="match status" value="1"/>
</dbReference>
<evidence type="ECO:0000259" key="2">
    <source>
        <dbReference type="Pfam" id="PF12146"/>
    </source>
</evidence>
<gene>
    <name evidence="3" type="ORF">MNB_SV-13-1771</name>
</gene>
<dbReference type="PANTHER" id="PTHR43358:SF4">
    <property type="entry name" value="ALPHA_BETA HYDROLASE FOLD-1 DOMAIN-CONTAINING PROTEIN"/>
    <property type="match status" value="1"/>
</dbReference>
<dbReference type="InterPro" id="IPR052920">
    <property type="entry name" value="DNA-binding_regulatory"/>
</dbReference>
<dbReference type="InterPro" id="IPR022742">
    <property type="entry name" value="Hydrolase_4"/>
</dbReference>
<accession>A0A1W1CIY3</accession>
<dbReference type="PANTHER" id="PTHR43358">
    <property type="entry name" value="ALPHA/BETA-HYDROLASE"/>
    <property type="match status" value="1"/>
</dbReference>
<keyword evidence="1" id="KW-0472">Membrane</keyword>
<feature type="domain" description="Serine aminopeptidase S33" evidence="2">
    <location>
        <begin position="65"/>
        <end position="188"/>
    </location>
</feature>
<evidence type="ECO:0000313" key="3">
    <source>
        <dbReference type="EMBL" id="SFV65734.1"/>
    </source>
</evidence>
<evidence type="ECO:0000256" key="1">
    <source>
        <dbReference type="SAM" id="Phobius"/>
    </source>
</evidence>
<keyword evidence="1" id="KW-1133">Transmembrane helix</keyword>
<proteinExistence type="predicted"/>
<name>A0A1W1CIY3_9ZZZZ</name>
<protein>
    <recommendedName>
        <fullName evidence="2">Serine aminopeptidase S33 domain-containing protein</fullName>
    </recommendedName>
</protein>
<sequence length="283" mass="31556">MSIIKNISILTLIGIILLYLIGVYLSRPTQVTIPNPLIDLPLQEVSFPSKSTAMLHGWYVQGDKDKGGVLLLHGLHSSRVQMLDRAKFLYKAGYSVLLLDFQGHGESIGERITFGHLESLDAEAGYLYLKKCVSPYNVAVIGVSLGGASVLLGEVKNLSSAMVLEAVYPSIEQAIENRLNIKLGKIGTYLLPILTLQLKIQLGISPKELQPIEHISSAKGALFIIGGDKDERTTIEETKALYDKAKQIKQLWIIKDAKHIDFEKYKPKVYQEKILRFFDTYLD</sequence>